<feature type="transmembrane region" description="Helical" evidence="1">
    <location>
        <begin position="43"/>
        <end position="65"/>
    </location>
</feature>
<reference evidence="2 3" key="1">
    <citation type="submission" date="2018-08" db="EMBL/GenBank/DDBJ databases">
        <title>Henriciella mobilis sp. nov., isolated from seawater.</title>
        <authorList>
            <person name="Cheng H."/>
            <person name="Wu Y.-H."/>
            <person name="Xu X.-W."/>
            <person name="Guo L.-L."/>
        </authorList>
    </citation>
    <scope>NUCLEOTIDE SEQUENCE [LARGE SCALE GENOMIC DNA]</scope>
    <source>
        <strain evidence="2 3">CCUG67844</strain>
    </source>
</reference>
<feature type="transmembrane region" description="Helical" evidence="1">
    <location>
        <begin position="86"/>
        <end position="108"/>
    </location>
</feature>
<evidence type="ECO:0000256" key="1">
    <source>
        <dbReference type="SAM" id="Phobius"/>
    </source>
</evidence>
<organism evidence="2 3">
    <name type="scientific">Henriciella algicola</name>
    <dbReference type="NCBI Taxonomy" id="1608422"/>
    <lineage>
        <taxon>Bacteria</taxon>
        <taxon>Pseudomonadati</taxon>
        <taxon>Pseudomonadota</taxon>
        <taxon>Alphaproteobacteria</taxon>
        <taxon>Hyphomonadales</taxon>
        <taxon>Hyphomonadaceae</taxon>
        <taxon>Henriciella</taxon>
    </lineage>
</organism>
<evidence type="ECO:0000313" key="2">
    <source>
        <dbReference type="EMBL" id="RIJ31514.1"/>
    </source>
</evidence>
<accession>A0A399RMI4</accession>
<sequence>MPYREKIVWLSLFAIAVAFIPYFTYVAITPTASEGLPNVRQLILYAIAAGVQMSILLGGRMWLAARSPEDAKIPADERDQAISRNAIRVSYFVLMAGTILVGVIMPFTHSGWQIVNAALFMIVLAEVVNYSIAAISYRRQA</sequence>
<name>A0A399RMI4_9PROT</name>
<dbReference type="Proteomes" id="UP000265845">
    <property type="component" value="Unassembled WGS sequence"/>
</dbReference>
<gene>
    <name evidence="2" type="ORF">D1222_04510</name>
</gene>
<dbReference type="EMBL" id="QWGA01000003">
    <property type="protein sequence ID" value="RIJ31514.1"/>
    <property type="molecule type" value="Genomic_DNA"/>
</dbReference>
<proteinExistence type="predicted"/>
<keyword evidence="1" id="KW-1133">Transmembrane helix</keyword>
<feature type="transmembrane region" description="Helical" evidence="1">
    <location>
        <begin position="7"/>
        <end position="28"/>
    </location>
</feature>
<keyword evidence="3" id="KW-1185">Reference proteome</keyword>
<keyword evidence="1" id="KW-0812">Transmembrane</keyword>
<keyword evidence="1" id="KW-0472">Membrane</keyword>
<dbReference type="AlphaFoldDB" id="A0A399RMI4"/>
<evidence type="ECO:0000313" key="3">
    <source>
        <dbReference type="Proteomes" id="UP000265845"/>
    </source>
</evidence>
<feature type="transmembrane region" description="Helical" evidence="1">
    <location>
        <begin position="114"/>
        <end position="137"/>
    </location>
</feature>
<dbReference type="Pfam" id="PF09946">
    <property type="entry name" value="DUF2178"/>
    <property type="match status" value="1"/>
</dbReference>
<dbReference type="RefSeq" id="WP_119453009.1">
    <property type="nucleotide sequence ID" value="NZ_QWGA01000003.1"/>
</dbReference>
<comment type="caution">
    <text evidence="2">The sequence shown here is derived from an EMBL/GenBank/DDBJ whole genome shotgun (WGS) entry which is preliminary data.</text>
</comment>
<dbReference type="OrthoDB" id="6024295at2"/>
<dbReference type="InterPro" id="IPR019235">
    <property type="entry name" value="DUF2178_TM"/>
</dbReference>
<protein>
    <submittedName>
        <fullName evidence="2">DUF2178 domain-containing protein</fullName>
    </submittedName>
</protein>